<dbReference type="RefSeq" id="WP_145093551.1">
    <property type="nucleotide sequence ID" value="NZ_CP036274.1"/>
</dbReference>
<dbReference type="SUPFAM" id="SSF53597">
    <property type="entry name" value="Dihydrofolate reductase-like"/>
    <property type="match status" value="1"/>
</dbReference>
<evidence type="ECO:0000313" key="3">
    <source>
        <dbReference type="Proteomes" id="UP000315017"/>
    </source>
</evidence>
<dbReference type="KEGG" id="aagg:ETAA8_46760"/>
<sequence>MTKVVLFIATSLDGFIASPDGTVDWLFHDADYGYTEFMASIDAVVMGRKTWEQAKTFEAVPFAGKTVFVLARSNTSTADERIRFVQGEAPQILHQIRAEATKDIWLVGGGDVIQQFIAHDLIDEYRIFVHPVILGSGLPLFLPQAKMTTLSFVSNTPFQSGLIEMRYKRKA</sequence>
<dbReference type="PANTHER" id="PTHR38011">
    <property type="entry name" value="DIHYDROFOLATE REDUCTASE FAMILY PROTEIN (AFU_ORTHOLOGUE AFUA_8G06820)"/>
    <property type="match status" value="1"/>
</dbReference>
<dbReference type="AlphaFoldDB" id="A0A517YH82"/>
<protein>
    <submittedName>
        <fullName evidence="2">Dihydrofolate reductase</fullName>
        <ecNumber evidence="2">1.5.1.3</ecNumber>
    </submittedName>
</protein>
<dbReference type="Proteomes" id="UP000315017">
    <property type="component" value="Chromosome"/>
</dbReference>
<dbReference type="Gene3D" id="3.40.430.10">
    <property type="entry name" value="Dihydrofolate Reductase, subunit A"/>
    <property type="match status" value="1"/>
</dbReference>
<dbReference type="InterPro" id="IPR002734">
    <property type="entry name" value="RibDG_C"/>
</dbReference>
<feature type="domain" description="Bacterial bifunctional deaminase-reductase C-terminal" evidence="1">
    <location>
        <begin position="3"/>
        <end position="161"/>
    </location>
</feature>
<dbReference type="Pfam" id="PF01872">
    <property type="entry name" value="RibD_C"/>
    <property type="match status" value="1"/>
</dbReference>
<evidence type="ECO:0000259" key="1">
    <source>
        <dbReference type="Pfam" id="PF01872"/>
    </source>
</evidence>
<dbReference type="GO" id="GO:0009231">
    <property type="term" value="P:riboflavin biosynthetic process"/>
    <property type="evidence" value="ECO:0007669"/>
    <property type="project" value="InterPro"/>
</dbReference>
<dbReference type="EMBL" id="CP036274">
    <property type="protein sequence ID" value="QDU29562.1"/>
    <property type="molecule type" value="Genomic_DNA"/>
</dbReference>
<dbReference type="EC" id="1.5.1.3" evidence="2"/>
<dbReference type="GO" id="GO:0004146">
    <property type="term" value="F:dihydrofolate reductase activity"/>
    <property type="evidence" value="ECO:0007669"/>
    <property type="project" value="UniProtKB-EC"/>
</dbReference>
<accession>A0A517YH82</accession>
<dbReference type="InterPro" id="IPR024072">
    <property type="entry name" value="DHFR-like_dom_sf"/>
</dbReference>
<reference evidence="2 3" key="1">
    <citation type="submission" date="2019-02" db="EMBL/GenBank/DDBJ databases">
        <title>Deep-cultivation of Planctomycetes and their phenomic and genomic characterization uncovers novel biology.</title>
        <authorList>
            <person name="Wiegand S."/>
            <person name="Jogler M."/>
            <person name="Boedeker C."/>
            <person name="Pinto D."/>
            <person name="Vollmers J."/>
            <person name="Rivas-Marin E."/>
            <person name="Kohn T."/>
            <person name="Peeters S.H."/>
            <person name="Heuer A."/>
            <person name="Rast P."/>
            <person name="Oberbeckmann S."/>
            <person name="Bunk B."/>
            <person name="Jeske O."/>
            <person name="Meyerdierks A."/>
            <person name="Storesund J.E."/>
            <person name="Kallscheuer N."/>
            <person name="Luecker S."/>
            <person name="Lage O.M."/>
            <person name="Pohl T."/>
            <person name="Merkel B.J."/>
            <person name="Hornburger P."/>
            <person name="Mueller R.-W."/>
            <person name="Bruemmer F."/>
            <person name="Labrenz M."/>
            <person name="Spormann A.M."/>
            <person name="Op den Camp H."/>
            <person name="Overmann J."/>
            <person name="Amann R."/>
            <person name="Jetten M.S.M."/>
            <person name="Mascher T."/>
            <person name="Medema M.H."/>
            <person name="Devos D.P."/>
            <person name="Kaster A.-K."/>
            <person name="Ovreas L."/>
            <person name="Rohde M."/>
            <person name="Galperin M.Y."/>
            <person name="Jogler C."/>
        </authorList>
    </citation>
    <scope>NUCLEOTIDE SEQUENCE [LARGE SCALE GENOMIC DNA]</scope>
    <source>
        <strain evidence="2 3">ETA_A8</strain>
    </source>
</reference>
<name>A0A517YH82_9BACT</name>
<keyword evidence="2" id="KW-0560">Oxidoreductase</keyword>
<organism evidence="2 3">
    <name type="scientific">Anatilimnocola aggregata</name>
    <dbReference type="NCBI Taxonomy" id="2528021"/>
    <lineage>
        <taxon>Bacteria</taxon>
        <taxon>Pseudomonadati</taxon>
        <taxon>Planctomycetota</taxon>
        <taxon>Planctomycetia</taxon>
        <taxon>Pirellulales</taxon>
        <taxon>Pirellulaceae</taxon>
        <taxon>Anatilimnocola</taxon>
    </lineage>
</organism>
<dbReference type="PANTHER" id="PTHR38011:SF11">
    <property type="entry name" value="2,5-DIAMINO-6-RIBOSYLAMINO-4(3H)-PYRIMIDINONE 5'-PHOSPHATE REDUCTASE"/>
    <property type="match status" value="1"/>
</dbReference>
<evidence type="ECO:0000313" key="2">
    <source>
        <dbReference type="EMBL" id="QDU29562.1"/>
    </source>
</evidence>
<keyword evidence="3" id="KW-1185">Reference proteome</keyword>
<dbReference type="PRINTS" id="PR00070">
    <property type="entry name" value="DHFR"/>
</dbReference>
<dbReference type="GO" id="GO:0008703">
    <property type="term" value="F:5-amino-6-(5-phosphoribosylamino)uracil reductase activity"/>
    <property type="evidence" value="ECO:0007669"/>
    <property type="project" value="InterPro"/>
</dbReference>
<proteinExistence type="predicted"/>
<dbReference type="InterPro" id="IPR050765">
    <property type="entry name" value="Riboflavin_Biosynth_HTPR"/>
</dbReference>
<dbReference type="OrthoDB" id="195113at2"/>
<gene>
    <name evidence="2" type="primary">folA_2</name>
    <name evidence="2" type="ORF">ETAA8_46760</name>
</gene>